<dbReference type="GO" id="GO:0012505">
    <property type="term" value="C:endomembrane system"/>
    <property type="evidence" value="ECO:0007669"/>
    <property type="project" value="UniProtKB-SubCell"/>
</dbReference>
<name>A0AA37SQM4_9BACT</name>
<reference evidence="7" key="1">
    <citation type="journal article" date="2014" name="Int. J. Syst. Evol. Microbiol.">
        <title>Complete genome sequence of Corynebacterium casei LMG S-19264T (=DSM 44701T), isolated from a smear-ripened cheese.</title>
        <authorList>
            <consortium name="US DOE Joint Genome Institute (JGI-PGF)"/>
            <person name="Walter F."/>
            <person name="Albersmeier A."/>
            <person name="Kalinowski J."/>
            <person name="Ruckert C."/>
        </authorList>
    </citation>
    <scope>NUCLEOTIDE SEQUENCE</scope>
    <source>
        <strain evidence="7">NBRC 108769</strain>
    </source>
</reference>
<feature type="domain" description="DUF202" evidence="6">
    <location>
        <begin position="16"/>
        <end position="78"/>
    </location>
</feature>
<keyword evidence="4 5" id="KW-0472">Membrane</keyword>
<reference evidence="7" key="2">
    <citation type="submission" date="2023-01" db="EMBL/GenBank/DDBJ databases">
        <title>Draft genome sequence of Portibacter lacus strain NBRC 108769.</title>
        <authorList>
            <person name="Sun Q."/>
            <person name="Mori K."/>
        </authorList>
    </citation>
    <scope>NUCLEOTIDE SEQUENCE</scope>
    <source>
        <strain evidence="7">NBRC 108769</strain>
    </source>
</reference>
<keyword evidence="2 5" id="KW-0812">Transmembrane</keyword>
<accession>A0AA37SQM4</accession>
<evidence type="ECO:0000256" key="1">
    <source>
        <dbReference type="ARBA" id="ARBA00004127"/>
    </source>
</evidence>
<feature type="transmembrane region" description="Helical" evidence="5">
    <location>
        <begin position="25"/>
        <end position="45"/>
    </location>
</feature>
<evidence type="ECO:0000256" key="2">
    <source>
        <dbReference type="ARBA" id="ARBA00022692"/>
    </source>
</evidence>
<sequence length="85" mass="9987">MNRADLILRDKLALDRTVLANQRTLLSYIKTGIFFMSTAIGTFYLQKNEHIGFLEWSLISVGVICFVLGIVIYWRMRNRINKLYE</sequence>
<evidence type="ECO:0000259" key="6">
    <source>
        <dbReference type="Pfam" id="PF02656"/>
    </source>
</evidence>
<evidence type="ECO:0000256" key="3">
    <source>
        <dbReference type="ARBA" id="ARBA00022989"/>
    </source>
</evidence>
<gene>
    <name evidence="7" type="ORF">GCM10007940_22940</name>
</gene>
<evidence type="ECO:0000313" key="7">
    <source>
        <dbReference type="EMBL" id="GLR17679.1"/>
    </source>
</evidence>
<dbReference type="Pfam" id="PF02656">
    <property type="entry name" value="DUF202"/>
    <property type="match status" value="1"/>
</dbReference>
<protein>
    <recommendedName>
        <fullName evidence="6">DUF202 domain-containing protein</fullName>
    </recommendedName>
</protein>
<evidence type="ECO:0000313" key="8">
    <source>
        <dbReference type="Proteomes" id="UP001156666"/>
    </source>
</evidence>
<dbReference type="AlphaFoldDB" id="A0AA37SQM4"/>
<comment type="caution">
    <text evidence="7">The sequence shown here is derived from an EMBL/GenBank/DDBJ whole genome shotgun (WGS) entry which is preliminary data.</text>
</comment>
<evidence type="ECO:0000256" key="4">
    <source>
        <dbReference type="ARBA" id="ARBA00023136"/>
    </source>
</evidence>
<dbReference type="RefSeq" id="WP_235291348.1">
    <property type="nucleotide sequence ID" value="NZ_BSOH01000014.1"/>
</dbReference>
<comment type="subcellular location">
    <subcellularLocation>
        <location evidence="1">Endomembrane system</location>
        <topology evidence="1">Multi-pass membrane protein</topology>
    </subcellularLocation>
</comment>
<keyword evidence="8" id="KW-1185">Reference proteome</keyword>
<dbReference type="InterPro" id="IPR003807">
    <property type="entry name" value="DUF202"/>
</dbReference>
<proteinExistence type="predicted"/>
<feature type="transmembrane region" description="Helical" evidence="5">
    <location>
        <begin position="51"/>
        <end position="74"/>
    </location>
</feature>
<evidence type="ECO:0000256" key="5">
    <source>
        <dbReference type="SAM" id="Phobius"/>
    </source>
</evidence>
<organism evidence="7 8">
    <name type="scientific">Portibacter lacus</name>
    <dbReference type="NCBI Taxonomy" id="1099794"/>
    <lineage>
        <taxon>Bacteria</taxon>
        <taxon>Pseudomonadati</taxon>
        <taxon>Bacteroidota</taxon>
        <taxon>Saprospiria</taxon>
        <taxon>Saprospirales</taxon>
        <taxon>Haliscomenobacteraceae</taxon>
        <taxon>Portibacter</taxon>
    </lineage>
</organism>
<keyword evidence="3 5" id="KW-1133">Transmembrane helix</keyword>
<dbReference type="EMBL" id="BSOH01000014">
    <property type="protein sequence ID" value="GLR17679.1"/>
    <property type="molecule type" value="Genomic_DNA"/>
</dbReference>
<dbReference type="Proteomes" id="UP001156666">
    <property type="component" value="Unassembled WGS sequence"/>
</dbReference>